<sequence length="705" mass="80272">MDEEQVLRRRAKAGYVEVHPTDSALVVFYEVEAEIIAEHGGSILADRTLCQKQIRVPALTPKTDVAALAQRILSKCKYIMPSQLGEVEQLLAFLQQRNRASGHNVQAAERAESKRQMLVQAADKEQARLADIDDYIEMLYDDTKSKIRGTALILQLVRSPENLAELTHNETMLGALARVMREDGLKSPQLTTNIVSIFFFFSSYSEFHPVVSHFKIGATCVKIVEQEMERYTMWQRAIDKRRRKLEKGELTEQEQLLYVALHLLLNLAEDTQTEIKMVRKGLVPQLVTLLDRMNYEFLTLVVTFLKKLSVFEENTAVMIEHDIVTKLAKFVPHECEPLQTTSLRLLLNLSCKPELRKRMIDVGLLPRLSQLLDEPEVQLGLLVTLLYNLSLDEDTLPLFGATETIPSVMRLILTSEAEYVEVEPVALAINLAKSYRNAKIMCEGSGLKLLLKRGLRVRDPVLLKLVRTLCQHEQTKELLLDFIDPLGKEIQACHQDADMLVELVGILAQLDIENFNFEALVTEYDLIPLMRDILQPGVAEDDLVLEVVILVGTILSDPACAPLVAQSGLVEIFIELLKQKQEDDEIVLQIVFVWNKLLFYTSTRRVVLQHSRAVSYLLDLMHDTNDVIRKVVAGALDIVAECDEHWAAEIRIKQFQFHNGIWLDMVLGEPDQNALDDVDLYEQEHEHDDDFEARRHGLRLDDEGT</sequence>
<dbReference type="GO" id="GO:0044782">
    <property type="term" value="P:cilium organization"/>
    <property type="evidence" value="ECO:0000318"/>
    <property type="project" value="GO_Central"/>
</dbReference>
<dbReference type="GO" id="GO:0035869">
    <property type="term" value="C:ciliary transition zone"/>
    <property type="evidence" value="ECO:0000318"/>
    <property type="project" value="GO_Central"/>
</dbReference>
<dbReference type="GO" id="GO:0005930">
    <property type="term" value="C:axoneme"/>
    <property type="evidence" value="ECO:0000318"/>
    <property type="project" value="GO_Central"/>
</dbReference>
<dbReference type="STRING" id="81824.A9UNK4"/>
<dbReference type="OMA" id="MYELNIV"/>
<reference evidence="2 3" key="1">
    <citation type="journal article" date="2008" name="Nature">
        <title>The genome of the choanoflagellate Monosiga brevicollis and the origin of metazoans.</title>
        <authorList>
            <consortium name="JGI Sequencing"/>
            <person name="King N."/>
            <person name="Westbrook M.J."/>
            <person name="Young S.L."/>
            <person name="Kuo A."/>
            <person name="Abedin M."/>
            <person name="Chapman J."/>
            <person name="Fairclough S."/>
            <person name="Hellsten U."/>
            <person name="Isogai Y."/>
            <person name="Letunic I."/>
            <person name="Marr M."/>
            <person name="Pincus D."/>
            <person name="Putnam N."/>
            <person name="Rokas A."/>
            <person name="Wright K.J."/>
            <person name="Zuzow R."/>
            <person name="Dirks W."/>
            <person name="Good M."/>
            <person name="Goodstein D."/>
            <person name="Lemons D."/>
            <person name="Li W."/>
            <person name="Lyons J.B."/>
            <person name="Morris A."/>
            <person name="Nichols S."/>
            <person name="Richter D.J."/>
            <person name="Salamov A."/>
            <person name="Bork P."/>
            <person name="Lim W.A."/>
            <person name="Manning G."/>
            <person name="Miller W.T."/>
            <person name="McGinnis W."/>
            <person name="Shapiro H."/>
            <person name="Tjian R."/>
            <person name="Grigoriev I.V."/>
            <person name="Rokhsar D."/>
        </authorList>
    </citation>
    <scope>NUCLEOTIDE SEQUENCE [LARGE SCALE GENOMIC DNA]</scope>
    <source>
        <strain evidence="3">MX1 / ATCC 50154</strain>
    </source>
</reference>
<dbReference type="KEGG" id="mbr:MONBRDRAFT_22625"/>
<gene>
    <name evidence="2" type="ORF">MONBRDRAFT_22625</name>
</gene>
<dbReference type="Proteomes" id="UP000001357">
    <property type="component" value="Unassembled WGS sequence"/>
</dbReference>
<dbReference type="RefSeq" id="XP_001742915.1">
    <property type="nucleotide sequence ID" value="XM_001742863.1"/>
</dbReference>
<dbReference type="InParanoid" id="A9UNK4"/>
<dbReference type="SUPFAM" id="SSF48371">
    <property type="entry name" value="ARM repeat"/>
    <property type="match status" value="1"/>
</dbReference>
<accession>A9UNK4</accession>
<evidence type="ECO:0000256" key="1">
    <source>
        <dbReference type="SAM" id="MobiDB-lite"/>
    </source>
</evidence>
<evidence type="ECO:0000313" key="2">
    <source>
        <dbReference type="EMBL" id="EDQ93153.1"/>
    </source>
</evidence>
<dbReference type="InterPro" id="IPR011989">
    <property type="entry name" value="ARM-like"/>
</dbReference>
<dbReference type="eggNOG" id="KOG1222">
    <property type="taxonomic scope" value="Eukaryota"/>
</dbReference>
<organism evidence="2 3">
    <name type="scientific">Monosiga brevicollis</name>
    <name type="common">Choanoflagellate</name>
    <dbReference type="NCBI Taxonomy" id="81824"/>
    <lineage>
        <taxon>Eukaryota</taxon>
        <taxon>Choanoflagellata</taxon>
        <taxon>Craspedida</taxon>
        <taxon>Salpingoecidae</taxon>
        <taxon>Monosiga</taxon>
    </lineage>
</organism>
<dbReference type="GO" id="GO:0019894">
    <property type="term" value="F:kinesin binding"/>
    <property type="evidence" value="ECO:0007669"/>
    <property type="project" value="InterPro"/>
</dbReference>
<dbReference type="GO" id="GO:0016939">
    <property type="term" value="C:kinesin II complex"/>
    <property type="evidence" value="ECO:0000318"/>
    <property type="project" value="GO_Central"/>
</dbReference>
<dbReference type="InterPro" id="IPR016024">
    <property type="entry name" value="ARM-type_fold"/>
</dbReference>
<dbReference type="InterPro" id="IPR000225">
    <property type="entry name" value="Armadillo"/>
</dbReference>
<dbReference type="InterPro" id="IPR008658">
    <property type="entry name" value="KAP3"/>
</dbReference>
<dbReference type="GeneID" id="5887659"/>
<proteinExistence type="predicted"/>
<feature type="region of interest" description="Disordered" evidence="1">
    <location>
        <begin position="685"/>
        <end position="705"/>
    </location>
</feature>
<dbReference type="PANTHER" id="PTHR15605:SF2">
    <property type="entry name" value="KINESIN-ASSOCIATED PROTEIN 3"/>
    <property type="match status" value="1"/>
</dbReference>
<dbReference type="PANTHER" id="PTHR15605">
    <property type="entry name" value="KINESIN-ASSOCIATED PROTEINS"/>
    <property type="match status" value="1"/>
</dbReference>
<dbReference type="GO" id="GO:0007018">
    <property type="term" value="P:microtubule-based movement"/>
    <property type="evidence" value="ECO:0000318"/>
    <property type="project" value="GO_Central"/>
</dbReference>
<name>A9UNK4_MONBE</name>
<dbReference type="Gene3D" id="1.25.10.10">
    <property type="entry name" value="Leucine-rich Repeat Variant"/>
    <property type="match status" value="1"/>
</dbReference>
<evidence type="ECO:0008006" key="4">
    <source>
        <dbReference type="Google" id="ProtNLM"/>
    </source>
</evidence>
<dbReference type="FunCoup" id="A9UNK4">
    <property type="interactions" value="349"/>
</dbReference>
<dbReference type="Pfam" id="PF05804">
    <property type="entry name" value="KAP"/>
    <property type="match status" value="1"/>
</dbReference>
<protein>
    <recommendedName>
        <fullName evidence="4">Kinesin-associated protein 3</fullName>
    </recommendedName>
</protein>
<dbReference type="SMART" id="SM00185">
    <property type="entry name" value="ARM"/>
    <property type="match status" value="5"/>
</dbReference>
<keyword evidence="3" id="KW-1185">Reference proteome</keyword>
<dbReference type="EMBL" id="CH991543">
    <property type="protein sequence ID" value="EDQ93153.1"/>
    <property type="molecule type" value="Genomic_DNA"/>
</dbReference>
<dbReference type="SMART" id="SM01297">
    <property type="entry name" value="KAP"/>
    <property type="match status" value="1"/>
</dbReference>
<dbReference type="AlphaFoldDB" id="A9UNK4"/>
<evidence type="ECO:0000313" key="3">
    <source>
        <dbReference type="Proteomes" id="UP000001357"/>
    </source>
</evidence>